<dbReference type="CDD" id="cd16010">
    <property type="entry name" value="iPGM"/>
    <property type="match status" value="1"/>
</dbReference>
<keyword evidence="13" id="KW-1185">Reference proteome</keyword>
<dbReference type="NCBIfam" id="TIGR01307">
    <property type="entry name" value="pgm_bpd_ind"/>
    <property type="match status" value="1"/>
</dbReference>
<proteinExistence type="inferred from homology"/>
<evidence type="ECO:0000259" key="10">
    <source>
        <dbReference type="Pfam" id="PF01676"/>
    </source>
</evidence>
<evidence type="ECO:0000256" key="6">
    <source>
        <dbReference type="ARBA" id="ARBA00023152"/>
    </source>
</evidence>
<evidence type="ECO:0000259" key="11">
    <source>
        <dbReference type="Pfam" id="PF06415"/>
    </source>
</evidence>
<dbReference type="Gene3D" id="3.40.720.10">
    <property type="entry name" value="Alkaline Phosphatase, subunit A"/>
    <property type="match status" value="1"/>
</dbReference>
<evidence type="ECO:0000256" key="2">
    <source>
        <dbReference type="ARBA" id="ARBA00001936"/>
    </source>
</evidence>
<feature type="domain" description="BPG-independent PGAM N-terminal" evidence="11">
    <location>
        <begin position="85"/>
        <end position="304"/>
    </location>
</feature>
<dbReference type="Pfam" id="PF01676">
    <property type="entry name" value="Metalloenzyme"/>
    <property type="match status" value="1"/>
</dbReference>
<sequence length="522" mass="57160">MTKKPVVLVIMDGVGKGDGGPGDAVKLANTPNLDRLFATCPHNWLKAHGTAVGLPTDDDMGNSEVGHNALGCGQIYSQGAKLVGESIETGALFQSETWKGLVANCNENGKAFHFLGLLSDGNVHSNIHHLFALLRHAHAEGVKRAYCHILLDGRDVPATSALEYVAQLEDLLRELNTEGCDYAIASGGGRMQITMDRYEANWPMVEAGWRTHVQGLARRFPSAKEAIETYRAETNCIDQDLPAFVVERNGQPVATIANGDSVVLYNFRGDRAQEISLAFDCKDFDKFDRGDYTGVDFAGMLEYDGDLKIPTHYLVQPPVIKNTLTELLCAHNLREYAVSETQKYGHVTYFWNGNRSGKVSEELETYEEIPSDVIPFDQAPAMKSKEITDCMVKAMESGKYDFLRCNFPNGDMVGHTGNIEAVVKAMEYVDEGVGRIIEAGKRLGYVVLVTADHGNADQMLETKKGKTSIRTAHSLNPVPFIVYDPGVEHTLKEGKFGLANVAPTVATLLGLTPPACWEESML</sequence>
<evidence type="ECO:0000256" key="1">
    <source>
        <dbReference type="ARBA" id="ARBA00000370"/>
    </source>
</evidence>
<evidence type="ECO:0000256" key="9">
    <source>
        <dbReference type="NCBIfam" id="TIGR01307"/>
    </source>
</evidence>
<organism evidence="12 13">
    <name type="scientific">Faecousia intestinalis</name>
    <dbReference type="NCBI Taxonomy" id="3133167"/>
    <lineage>
        <taxon>Bacteria</taxon>
        <taxon>Bacillati</taxon>
        <taxon>Bacillota</taxon>
        <taxon>Clostridia</taxon>
        <taxon>Eubacteriales</taxon>
        <taxon>Oscillospiraceae</taxon>
        <taxon>Faecousia</taxon>
    </lineage>
</organism>
<dbReference type="InterPro" id="IPR017850">
    <property type="entry name" value="Alkaline_phosphatase_core_sf"/>
</dbReference>
<dbReference type="InterPro" id="IPR005995">
    <property type="entry name" value="Pgm_bpd_ind"/>
</dbReference>
<comment type="pathway">
    <text evidence="3">Carbohydrate degradation; glycolysis; pyruvate from D-glyceraldehyde 3-phosphate: step 3/5.</text>
</comment>
<dbReference type="SUPFAM" id="SSF64158">
    <property type="entry name" value="2,3-Bisphosphoglycerate-independent phosphoglycerate mutase, substrate-binding domain"/>
    <property type="match status" value="1"/>
</dbReference>
<feature type="domain" description="Metalloenzyme" evidence="10">
    <location>
        <begin position="4"/>
        <end position="512"/>
    </location>
</feature>
<comment type="catalytic activity">
    <reaction evidence="1">
        <text>(2R)-2-phosphoglycerate = (2R)-3-phosphoglycerate</text>
        <dbReference type="Rhea" id="RHEA:15901"/>
        <dbReference type="ChEBI" id="CHEBI:58272"/>
        <dbReference type="ChEBI" id="CHEBI:58289"/>
        <dbReference type="EC" id="5.4.2.12"/>
    </reaction>
</comment>
<dbReference type="SUPFAM" id="SSF53649">
    <property type="entry name" value="Alkaline phosphatase-like"/>
    <property type="match status" value="1"/>
</dbReference>
<comment type="caution">
    <text evidence="12">The sequence shown here is derived from an EMBL/GenBank/DDBJ whole genome shotgun (WGS) entry which is preliminary data.</text>
</comment>
<comment type="cofactor">
    <cofactor evidence="2">
        <name>Mn(2+)</name>
        <dbReference type="ChEBI" id="CHEBI:29035"/>
    </cofactor>
</comment>
<dbReference type="Proteomes" id="UP001491552">
    <property type="component" value="Unassembled WGS sequence"/>
</dbReference>
<dbReference type="InterPro" id="IPR006124">
    <property type="entry name" value="Metalloenzyme"/>
</dbReference>
<dbReference type="GO" id="GO:0004619">
    <property type="term" value="F:phosphoglycerate mutase activity"/>
    <property type="evidence" value="ECO:0007669"/>
    <property type="project" value="UniProtKB-EC"/>
</dbReference>
<dbReference type="InterPro" id="IPR036646">
    <property type="entry name" value="PGAM_B_sf"/>
</dbReference>
<evidence type="ECO:0000313" key="12">
    <source>
        <dbReference type="EMBL" id="MEQ2509768.1"/>
    </source>
</evidence>
<keyword evidence="7" id="KW-0464">Manganese</keyword>
<evidence type="ECO:0000256" key="4">
    <source>
        <dbReference type="ARBA" id="ARBA00008819"/>
    </source>
</evidence>
<accession>A0ABV1G2Y7</accession>
<dbReference type="Gene3D" id="3.40.1450.10">
    <property type="entry name" value="BPG-independent phosphoglycerate mutase, domain B"/>
    <property type="match status" value="1"/>
</dbReference>
<evidence type="ECO:0000313" key="13">
    <source>
        <dbReference type="Proteomes" id="UP001491552"/>
    </source>
</evidence>
<gene>
    <name evidence="12" type="primary">gpmI</name>
    <name evidence="12" type="ORF">WMO66_00670</name>
</gene>
<keyword evidence="8 12" id="KW-0413">Isomerase</keyword>
<dbReference type="EC" id="5.4.2.12" evidence="9"/>
<evidence type="ECO:0000256" key="7">
    <source>
        <dbReference type="ARBA" id="ARBA00023211"/>
    </source>
</evidence>
<keyword evidence="5" id="KW-0479">Metal-binding</keyword>
<dbReference type="RefSeq" id="WP_349134479.1">
    <property type="nucleotide sequence ID" value="NZ_JBBMFF010000053.1"/>
</dbReference>
<comment type="similarity">
    <text evidence="4">Belongs to the BPG-independent phosphoglycerate mutase family.</text>
</comment>
<protein>
    <recommendedName>
        <fullName evidence="9">2,3-bisphosphoglycerate-independent phosphoglycerate mutase</fullName>
        <ecNumber evidence="9">5.4.2.12</ecNumber>
    </recommendedName>
</protein>
<evidence type="ECO:0000256" key="3">
    <source>
        <dbReference type="ARBA" id="ARBA00004798"/>
    </source>
</evidence>
<dbReference type="PIRSF" id="PIRSF001492">
    <property type="entry name" value="IPGAM"/>
    <property type="match status" value="1"/>
</dbReference>
<dbReference type="InterPro" id="IPR011258">
    <property type="entry name" value="BPG-indep_PGM_N"/>
</dbReference>
<reference evidence="12 13" key="1">
    <citation type="submission" date="2024-03" db="EMBL/GenBank/DDBJ databases">
        <title>Human intestinal bacterial collection.</title>
        <authorList>
            <person name="Pauvert C."/>
            <person name="Hitch T.C.A."/>
            <person name="Clavel T."/>
        </authorList>
    </citation>
    <scope>NUCLEOTIDE SEQUENCE [LARGE SCALE GENOMIC DNA]</scope>
    <source>
        <strain evidence="12 13">CLA-AA-H192</strain>
    </source>
</reference>
<dbReference type="EMBL" id="JBBMFF010000053">
    <property type="protein sequence ID" value="MEQ2509768.1"/>
    <property type="molecule type" value="Genomic_DNA"/>
</dbReference>
<dbReference type="PANTHER" id="PTHR31637:SF0">
    <property type="entry name" value="2,3-BISPHOSPHOGLYCERATE-INDEPENDENT PHOSPHOGLYCERATE MUTASE"/>
    <property type="match status" value="1"/>
</dbReference>
<name>A0ABV1G2Y7_9FIRM</name>
<dbReference type="PANTHER" id="PTHR31637">
    <property type="entry name" value="2,3-BISPHOSPHOGLYCERATE-INDEPENDENT PHOSPHOGLYCERATE MUTASE"/>
    <property type="match status" value="1"/>
</dbReference>
<evidence type="ECO:0000256" key="5">
    <source>
        <dbReference type="ARBA" id="ARBA00022723"/>
    </source>
</evidence>
<keyword evidence="6" id="KW-0324">Glycolysis</keyword>
<evidence type="ECO:0000256" key="8">
    <source>
        <dbReference type="ARBA" id="ARBA00023235"/>
    </source>
</evidence>
<dbReference type="Pfam" id="PF06415">
    <property type="entry name" value="iPGM_N"/>
    <property type="match status" value="1"/>
</dbReference>